<reference evidence="4 5" key="1">
    <citation type="submission" date="2021-09" db="EMBL/GenBank/DDBJ databases">
        <title>Genomic insights and catalytic innovation underlie evolution of tropane alkaloids biosynthesis.</title>
        <authorList>
            <person name="Wang Y.-J."/>
            <person name="Tian T."/>
            <person name="Huang J.-P."/>
            <person name="Huang S.-X."/>
        </authorList>
    </citation>
    <scope>NUCLEOTIDE SEQUENCE [LARGE SCALE GENOMIC DNA]</scope>
    <source>
        <strain evidence="4">KIB-2018</strain>
        <tissue evidence="4">Leaf</tissue>
    </source>
</reference>
<gene>
    <name evidence="4" type="ORF">K2173_009928</name>
</gene>
<evidence type="ECO:0000313" key="4">
    <source>
        <dbReference type="EMBL" id="KAJ8759827.1"/>
    </source>
</evidence>
<evidence type="ECO:0000256" key="2">
    <source>
        <dbReference type="ARBA" id="ARBA00022980"/>
    </source>
</evidence>
<dbReference type="SUPFAM" id="SSF46561">
    <property type="entry name" value="Ribosomal protein L29 (L29p)"/>
    <property type="match status" value="1"/>
</dbReference>
<dbReference type="GO" id="GO:0006412">
    <property type="term" value="P:translation"/>
    <property type="evidence" value="ECO:0007669"/>
    <property type="project" value="InterPro"/>
</dbReference>
<dbReference type="PANTHER" id="PTHR45722">
    <property type="entry name" value="60S RIBOSOMAL PROTEIN L35"/>
    <property type="match status" value="1"/>
</dbReference>
<protein>
    <recommendedName>
        <fullName evidence="6">60S ribosomal protein L35</fullName>
    </recommendedName>
</protein>
<organism evidence="4 5">
    <name type="scientific">Erythroxylum novogranatense</name>
    <dbReference type="NCBI Taxonomy" id="1862640"/>
    <lineage>
        <taxon>Eukaryota</taxon>
        <taxon>Viridiplantae</taxon>
        <taxon>Streptophyta</taxon>
        <taxon>Embryophyta</taxon>
        <taxon>Tracheophyta</taxon>
        <taxon>Spermatophyta</taxon>
        <taxon>Magnoliopsida</taxon>
        <taxon>eudicotyledons</taxon>
        <taxon>Gunneridae</taxon>
        <taxon>Pentapetalae</taxon>
        <taxon>rosids</taxon>
        <taxon>fabids</taxon>
        <taxon>Malpighiales</taxon>
        <taxon>Erythroxylaceae</taxon>
        <taxon>Erythroxylum</taxon>
    </lineage>
</organism>
<evidence type="ECO:0000256" key="1">
    <source>
        <dbReference type="ARBA" id="ARBA00009254"/>
    </source>
</evidence>
<dbReference type="NCBIfam" id="TIGR00012">
    <property type="entry name" value="L29"/>
    <property type="match status" value="1"/>
</dbReference>
<proteinExistence type="inferred from homology"/>
<keyword evidence="3" id="KW-0687">Ribonucleoprotein</keyword>
<dbReference type="GO" id="GO:0003735">
    <property type="term" value="F:structural constituent of ribosome"/>
    <property type="evidence" value="ECO:0007669"/>
    <property type="project" value="InterPro"/>
</dbReference>
<name>A0AAV8SZJ3_9ROSI</name>
<dbReference type="GO" id="GO:0022625">
    <property type="term" value="C:cytosolic large ribosomal subunit"/>
    <property type="evidence" value="ECO:0007669"/>
    <property type="project" value="InterPro"/>
</dbReference>
<dbReference type="InterPro" id="IPR001854">
    <property type="entry name" value="Ribosomal_uL29"/>
</dbReference>
<accession>A0AAV8SZJ3</accession>
<evidence type="ECO:0000256" key="3">
    <source>
        <dbReference type="ARBA" id="ARBA00023274"/>
    </source>
</evidence>
<keyword evidence="5" id="KW-1185">Reference proteome</keyword>
<evidence type="ECO:0008006" key="6">
    <source>
        <dbReference type="Google" id="ProtNLM"/>
    </source>
</evidence>
<dbReference type="InterPro" id="IPR045059">
    <property type="entry name" value="Ribosomal_uL29_euk"/>
</dbReference>
<evidence type="ECO:0000313" key="5">
    <source>
        <dbReference type="Proteomes" id="UP001159364"/>
    </source>
</evidence>
<comment type="caution">
    <text evidence="4">The sequence shown here is derived from an EMBL/GenBank/DDBJ whole genome shotgun (WGS) entry which is preliminary data.</text>
</comment>
<sequence>MEMARLKVHELRNKSKTELLSQLKELKSELALLCLAKVTGGAPNKLSKIKKQKAVLRGVYKNKKFLPLDLCPKKTHASLKTKKKKHEMYFPMRKYAIKV</sequence>
<dbReference type="EMBL" id="JAIWQS010000007">
    <property type="protein sequence ID" value="KAJ8759827.1"/>
    <property type="molecule type" value="Genomic_DNA"/>
</dbReference>
<dbReference type="Pfam" id="PF00831">
    <property type="entry name" value="Ribosomal_L29"/>
    <property type="match status" value="1"/>
</dbReference>
<dbReference type="GO" id="GO:0000463">
    <property type="term" value="P:maturation of LSU-rRNA from tricistronic rRNA transcript (SSU-rRNA, 5.8S rRNA, LSU-rRNA)"/>
    <property type="evidence" value="ECO:0007669"/>
    <property type="project" value="InterPro"/>
</dbReference>
<keyword evidence="2" id="KW-0689">Ribosomal protein</keyword>
<dbReference type="AlphaFoldDB" id="A0AAV8SZJ3"/>
<dbReference type="PANTHER" id="PTHR45722:SF2">
    <property type="entry name" value="LARGE RIBOSOMAL SUBUNIT PROTEIN UL29-RELATED"/>
    <property type="match status" value="1"/>
</dbReference>
<dbReference type="InterPro" id="IPR036049">
    <property type="entry name" value="Ribosomal_uL29_sf"/>
</dbReference>
<dbReference type="Gene3D" id="1.10.287.310">
    <property type="match status" value="1"/>
</dbReference>
<dbReference type="GO" id="GO:0003729">
    <property type="term" value="F:mRNA binding"/>
    <property type="evidence" value="ECO:0007669"/>
    <property type="project" value="TreeGrafter"/>
</dbReference>
<comment type="similarity">
    <text evidence="1">Belongs to the universal ribosomal protein uL29 family.</text>
</comment>
<dbReference type="Proteomes" id="UP001159364">
    <property type="component" value="Linkage Group LG07"/>
</dbReference>